<feature type="transmembrane region" description="Helical" evidence="1">
    <location>
        <begin position="52"/>
        <end position="75"/>
    </location>
</feature>
<keyword evidence="1" id="KW-0812">Transmembrane</keyword>
<evidence type="ECO:0000256" key="1">
    <source>
        <dbReference type="SAM" id="Phobius"/>
    </source>
</evidence>
<dbReference type="EMBL" id="CP022572">
    <property type="protein sequence ID" value="AZU62691.1"/>
    <property type="molecule type" value="Genomic_DNA"/>
</dbReference>
<reference evidence="2 3" key="1">
    <citation type="submission" date="2017-07" db="EMBL/GenBank/DDBJ databases">
        <title>The complete genome sequence of Bacillus mesonae strain H20-5, an efficient strain improving plant abiotic stress resistance.</title>
        <authorList>
            <person name="Kim S.Y."/>
            <person name="Song H."/>
            <person name="Sang M.K."/>
            <person name="Weon H.-Y."/>
            <person name="Song J."/>
        </authorList>
    </citation>
    <scope>NUCLEOTIDE SEQUENCE [LARGE SCALE GENOMIC DNA]</scope>
    <source>
        <strain evidence="2 3">H20-5</strain>
    </source>
</reference>
<protein>
    <submittedName>
        <fullName evidence="2">Uncharacterized protein</fullName>
    </submittedName>
</protein>
<dbReference type="Proteomes" id="UP000282892">
    <property type="component" value="Chromosome"/>
</dbReference>
<organism evidence="2 3">
    <name type="scientific">Neobacillus mesonae</name>
    <dbReference type="NCBI Taxonomy" id="1193713"/>
    <lineage>
        <taxon>Bacteria</taxon>
        <taxon>Bacillati</taxon>
        <taxon>Bacillota</taxon>
        <taxon>Bacilli</taxon>
        <taxon>Bacillales</taxon>
        <taxon>Bacillaceae</taxon>
        <taxon>Neobacillus</taxon>
    </lineage>
</organism>
<proteinExistence type="predicted"/>
<gene>
    <name evidence="2" type="ORF">CHR53_16255</name>
</gene>
<keyword evidence="3" id="KW-1185">Reference proteome</keyword>
<name>A0A3Q9QXF1_9BACI</name>
<sequence>MRIRKIIFQSFIISFTLHLFAVLIYLTMIMNINAYMKGIKIEDYFKISPQLLSFNSLAASFFIVSISIMVIKLVLKKRNIFTITF</sequence>
<dbReference type="KEGG" id="nmk:CHR53_16255"/>
<keyword evidence="1" id="KW-0472">Membrane</keyword>
<evidence type="ECO:0000313" key="2">
    <source>
        <dbReference type="EMBL" id="AZU62691.1"/>
    </source>
</evidence>
<evidence type="ECO:0000313" key="3">
    <source>
        <dbReference type="Proteomes" id="UP000282892"/>
    </source>
</evidence>
<dbReference type="AlphaFoldDB" id="A0A3Q9QXF1"/>
<accession>A0A3Q9QXF1</accession>
<feature type="transmembrane region" description="Helical" evidence="1">
    <location>
        <begin position="12"/>
        <end position="32"/>
    </location>
</feature>
<keyword evidence="1" id="KW-1133">Transmembrane helix</keyword>